<dbReference type="Proteomes" id="UP000615755">
    <property type="component" value="Unassembled WGS sequence"/>
</dbReference>
<protein>
    <recommendedName>
        <fullName evidence="3">Biliverdin-producing heme oxygenase</fullName>
    </recommendedName>
</protein>
<dbReference type="EMBL" id="AQGV01000015">
    <property type="protein sequence ID" value="MBE0370569.1"/>
    <property type="molecule type" value="Genomic_DNA"/>
</dbReference>
<name>A0ABR9EI11_9GAMM</name>
<gene>
    <name evidence="1" type="ORF">PAUR_b0633</name>
</gene>
<dbReference type="Pfam" id="PF14518">
    <property type="entry name" value="Haem_oxygenas_2"/>
    <property type="match status" value="1"/>
</dbReference>
<accession>A0ABR9EI11</accession>
<dbReference type="Gene3D" id="1.20.910.10">
    <property type="entry name" value="Heme oxygenase-like"/>
    <property type="match status" value="1"/>
</dbReference>
<evidence type="ECO:0000313" key="1">
    <source>
        <dbReference type="EMBL" id="MBE0370569.1"/>
    </source>
</evidence>
<evidence type="ECO:0000313" key="2">
    <source>
        <dbReference type="Proteomes" id="UP000615755"/>
    </source>
</evidence>
<comment type="caution">
    <text evidence="1">The sequence shown here is derived from an EMBL/GenBank/DDBJ whole genome shotgun (WGS) entry which is preliminary data.</text>
</comment>
<dbReference type="SUPFAM" id="SSF48613">
    <property type="entry name" value="Heme oxygenase-like"/>
    <property type="match status" value="1"/>
</dbReference>
<evidence type="ECO:0008006" key="3">
    <source>
        <dbReference type="Google" id="ProtNLM"/>
    </source>
</evidence>
<reference evidence="1 2" key="1">
    <citation type="submission" date="2015-03" db="EMBL/GenBank/DDBJ databases">
        <title>Genome sequence of Pseudoalteromonas aurantia.</title>
        <authorList>
            <person name="Xie B.-B."/>
            <person name="Rong J.-C."/>
            <person name="Qin Q.-L."/>
            <person name="Zhang Y.-Z."/>
        </authorList>
    </citation>
    <scope>NUCLEOTIDE SEQUENCE [LARGE SCALE GENOMIC DNA]</scope>
    <source>
        <strain evidence="1 2">208</strain>
    </source>
</reference>
<dbReference type="InterPro" id="IPR016084">
    <property type="entry name" value="Haem_Oase-like_multi-hlx"/>
</dbReference>
<organism evidence="1 2">
    <name type="scientific">Pseudoalteromonas aurantia 208</name>
    <dbReference type="NCBI Taxonomy" id="1314867"/>
    <lineage>
        <taxon>Bacteria</taxon>
        <taxon>Pseudomonadati</taxon>
        <taxon>Pseudomonadota</taxon>
        <taxon>Gammaproteobacteria</taxon>
        <taxon>Alteromonadales</taxon>
        <taxon>Pseudoalteromonadaceae</taxon>
        <taxon>Pseudoalteromonas</taxon>
    </lineage>
</organism>
<sequence>MMNNFYNKLQESTQSEREYLLTAPIINAVFSGDIQLGQYASFLQQAFHHVKHTVPLLMACGSKLDESKEWLRVAVGEYIEEETGHQEWILNDIAACGFDKEVVRSSRPSFETEMMVSYAYDSIHRVSPLSFFGMVNVLEGTSIALADDAASMIANKLDLPSHAFSYLSSHGALDIEHIEFFKGLMNKITCPNEQAIITHSAKCFYRLYGDMFRSLESRPNYTHVEEAC</sequence>
<proteinExistence type="predicted"/>
<keyword evidence="2" id="KW-1185">Reference proteome</keyword>